<sequence>MYQWIINRTTAIKHVSDDALPRELGIPRFTRFVDILPSEDSNTLVDIIAIVIDKVEQRPVNTKYGMSTVQEFFVINEERMPMMLSLWNDVLFIEGQDLVATPEKMPIVAATRINIADYNGDQGIIRILLNLSKRKKYLKQHVSSSIVPIANAIATITNEVLDCDTINERLNGQQFFAQIRKKEINTRYSIDYRYNVFTLMEAEQASTHSSSHTSSSTSCCIAGSSITINDDVAGSST</sequence>
<evidence type="ECO:0008006" key="3">
    <source>
        <dbReference type="Google" id="ProtNLM"/>
    </source>
</evidence>
<dbReference type="AlphaFoldDB" id="A0AAV6Y7B3"/>
<keyword evidence="2" id="KW-1185">Reference proteome</keyword>
<organism evidence="1 2">
    <name type="scientific">Buddleja alternifolia</name>
    <dbReference type="NCBI Taxonomy" id="168488"/>
    <lineage>
        <taxon>Eukaryota</taxon>
        <taxon>Viridiplantae</taxon>
        <taxon>Streptophyta</taxon>
        <taxon>Embryophyta</taxon>
        <taxon>Tracheophyta</taxon>
        <taxon>Spermatophyta</taxon>
        <taxon>Magnoliopsida</taxon>
        <taxon>eudicotyledons</taxon>
        <taxon>Gunneridae</taxon>
        <taxon>Pentapetalae</taxon>
        <taxon>asterids</taxon>
        <taxon>lamiids</taxon>
        <taxon>Lamiales</taxon>
        <taxon>Scrophulariaceae</taxon>
        <taxon>Buddlejeae</taxon>
        <taxon>Buddleja</taxon>
    </lineage>
</organism>
<comment type="caution">
    <text evidence="1">The sequence shown here is derived from an EMBL/GenBank/DDBJ whole genome shotgun (WGS) entry which is preliminary data.</text>
</comment>
<evidence type="ECO:0000313" key="1">
    <source>
        <dbReference type="EMBL" id="KAG8388112.1"/>
    </source>
</evidence>
<accession>A0AAV6Y7B3</accession>
<reference evidence="1" key="1">
    <citation type="submission" date="2019-10" db="EMBL/GenBank/DDBJ databases">
        <authorList>
            <person name="Zhang R."/>
            <person name="Pan Y."/>
            <person name="Wang J."/>
            <person name="Ma R."/>
            <person name="Yu S."/>
        </authorList>
    </citation>
    <scope>NUCLEOTIDE SEQUENCE</scope>
    <source>
        <strain evidence="1">LA-IB0</strain>
        <tissue evidence="1">Leaf</tissue>
    </source>
</reference>
<protein>
    <recommendedName>
        <fullName evidence="3">Replication protein A</fullName>
    </recommendedName>
</protein>
<proteinExistence type="predicted"/>
<dbReference type="InterPro" id="IPR012340">
    <property type="entry name" value="NA-bd_OB-fold"/>
</dbReference>
<dbReference type="EMBL" id="WHWC01000002">
    <property type="protein sequence ID" value="KAG8388112.1"/>
    <property type="molecule type" value="Genomic_DNA"/>
</dbReference>
<dbReference type="Gene3D" id="2.40.50.140">
    <property type="entry name" value="Nucleic acid-binding proteins"/>
    <property type="match status" value="1"/>
</dbReference>
<name>A0AAV6Y7B3_9LAMI</name>
<dbReference type="Proteomes" id="UP000826271">
    <property type="component" value="Unassembled WGS sequence"/>
</dbReference>
<gene>
    <name evidence="1" type="ORF">BUALT_Bualt02G0091900</name>
</gene>
<evidence type="ECO:0000313" key="2">
    <source>
        <dbReference type="Proteomes" id="UP000826271"/>
    </source>
</evidence>